<dbReference type="PRINTS" id="PR00622">
    <property type="entry name" value="HISTONEH3"/>
</dbReference>
<dbReference type="SUPFAM" id="SSF47113">
    <property type="entry name" value="Histone-fold"/>
    <property type="match status" value="1"/>
</dbReference>
<reference evidence="4 5" key="1">
    <citation type="submission" date="2024-05" db="EMBL/GenBank/DDBJ databases">
        <title>The nuclear and mitochondrial genome assemblies of Tetragonisca angustula (Apidae: Meliponini), a tiny yet remarkable pollinator in the Neotropics.</title>
        <authorList>
            <person name="Ferrari R."/>
            <person name="Ricardo P.C."/>
            <person name="Dias F.C."/>
            <person name="Araujo N.S."/>
            <person name="Soares D.O."/>
            <person name="Zhou Q.-S."/>
            <person name="Zhu C.-D."/>
            <person name="Coutinho L."/>
            <person name="Airas M.C."/>
            <person name="Batista T.M."/>
        </authorList>
    </citation>
    <scope>NUCLEOTIDE SEQUENCE [LARGE SCALE GENOMIC DNA]</scope>
    <source>
        <strain evidence="4">ASF017062</strain>
        <tissue evidence="4">Abdomen</tissue>
    </source>
</reference>
<evidence type="ECO:0000313" key="4">
    <source>
        <dbReference type="EMBL" id="KAK9303644.1"/>
    </source>
</evidence>
<dbReference type="GO" id="GO:0046982">
    <property type="term" value="F:protein heterodimerization activity"/>
    <property type="evidence" value="ECO:0007669"/>
    <property type="project" value="InterPro"/>
</dbReference>
<comment type="similarity">
    <text evidence="1">Belongs to the histone H3 family.</text>
</comment>
<dbReference type="EMBL" id="JAWNGG020000074">
    <property type="protein sequence ID" value="KAK9303644.1"/>
    <property type="molecule type" value="Genomic_DNA"/>
</dbReference>
<feature type="domain" description="Core Histone H2A/H2B/H3" evidence="3">
    <location>
        <begin position="35"/>
        <end position="124"/>
    </location>
</feature>
<dbReference type="CDD" id="cd22911">
    <property type="entry name" value="HFD_H3"/>
    <property type="match status" value="1"/>
</dbReference>
<keyword evidence="5" id="KW-1185">Reference proteome</keyword>
<dbReference type="Proteomes" id="UP001432146">
    <property type="component" value="Unassembled WGS sequence"/>
</dbReference>
<feature type="compositionally biased region" description="Polar residues" evidence="2">
    <location>
        <begin position="10"/>
        <end position="19"/>
    </location>
</feature>
<dbReference type="AlphaFoldDB" id="A0AAW1A2Y7"/>
<sequence length="133" mass="15852">MVRRKRDTRSLNNSRASQSKKSETHVLVDKRRFRKSHALREIRHYRKSVNLLIPKLPFTRLVRDIMIDLFPRSGINRIQASALQALQEATEAYIVQFFEDCILLTQHANRVTLQIRDMILMRRLRGRDDIINR</sequence>
<dbReference type="SMART" id="SM00428">
    <property type="entry name" value="H3"/>
    <property type="match status" value="1"/>
</dbReference>
<dbReference type="PROSITE" id="PS00959">
    <property type="entry name" value="HISTONE_H3_2"/>
    <property type="match status" value="1"/>
</dbReference>
<dbReference type="InterPro" id="IPR000164">
    <property type="entry name" value="Histone_H3/CENP-A"/>
</dbReference>
<dbReference type="GO" id="GO:0030527">
    <property type="term" value="F:structural constituent of chromatin"/>
    <property type="evidence" value="ECO:0007669"/>
    <property type="project" value="InterPro"/>
</dbReference>
<organism evidence="4 5">
    <name type="scientific">Tetragonisca angustula</name>
    <dbReference type="NCBI Taxonomy" id="166442"/>
    <lineage>
        <taxon>Eukaryota</taxon>
        <taxon>Metazoa</taxon>
        <taxon>Ecdysozoa</taxon>
        <taxon>Arthropoda</taxon>
        <taxon>Hexapoda</taxon>
        <taxon>Insecta</taxon>
        <taxon>Pterygota</taxon>
        <taxon>Neoptera</taxon>
        <taxon>Endopterygota</taxon>
        <taxon>Hymenoptera</taxon>
        <taxon>Apocrita</taxon>
        <taxon>Aculeata</taxon>
        <taxon>Apoidea</taxon>
        <taxon>Anthophila</taxon>
        <taxon>Apidae</taxon>
        <taxon>Tetragonisca</taxon>
    </lineage>
</organism>
<comment type="caution">
    <text evidence="4">The sequence shown here is derived from an EMBL/GenBank/DDBJ whole genome shotgun (WGS) entry which is preliminary data.</text>
</comment>
<dbReference type="PANTHER" id="PTHR45810:SF1">
    <property type="entry name" value="HISTONE H3-LIKE CENTROMERIC PROTEIN A"/>
    <property type="match status" value="1"/>
</dbReference>
<feature type="region of interest" description="Disordered" evidence="2">
    <location>
        <begin position="1"/>
        <end position="24"/>
    </location>
</feature>
<proteinExistence type="inferred from homology"/>
<dbReference type="GO" id="GO:0000786">
    <property type="term" value="C:nucleosome"/>
    <property type="evidence" value="ECO:0007669"/>
    <property type="project" value="InterPro"/>
</dbReference>
<evidence type="ECO:0000256" key="2">
    <source>
        <dbReference type="SAM" id="MobiDB-lite"/>
    </source>
</evidence>
<dbReference type="Pfam" id="PF00125">
    <property type="entry name" value="Histone"/>
    <property type="match status" value="1"/>
</dbReference>
<dbReference type="PANTHER" id="PTHR45810">
    <property type="entry name" value="HISTONE H3.2"/>
    <property type="match status" value="1"/>
</dbReference>
<protein>
    <recommendedName>
        <fullName evidence="3">Core Histone H2A/H2B/H3 domain-containing protein</fullName>
    </recommendedName>
</protein>
<dbReference type="InterPro" id="IPR007125">
    <property type="entry name" value="H2A/H2B/H3"/>
</dbReference>
<dbReference type="GO" id="GO:0003677">
    <property type="term" value="F:DNA binding"/>
    <property type="evidence" value="ECO:0007669"/>
    <property type="project" value="InterPro"/>
</dbReference>
<evidence type="ECO:0000313" key="5">
    <source>
        <dbReference type="Proteomes" id="UP001432146"/>
    </source>
</evidence>
<name>A0AAW1A2Y7_9HYME</name>
<evidence type="ECO:0000259" key="3">
    <source>
        <dbReference type="Pfam" id="PF00125"/>
    </source>
</evidence>
<evidence type="ECO:0000256" key="1">
    <source>
        <dbReference type="ARBA" id="ARBA00010343"/>
    </source>
</evidence>
<gene>
    <name evidence="4" type="ORF">QLX08_004738</name>
</gene>
<accession>A0AAW1A2Y7</accession>
<dbReference type="InterPro" id="IPR009072">
    <property type="entry name" value="Histone-fold"/>
</dbReference>
<dbReference type="Gene3D" id="1.10.20.10">
    <property type="entry name" value="Histone, subunit A"/>
    <property type="match status" value="1"/>
</dbReference>